<dbReference type="CDD" id="cd01658">
    <property type="entry name" value="Ribosomal_L30"/>
    <property type="match status" value="1"/>
</dbReference>
<organism evidence="6 7">
    <name type="scientific">Meyerozyma guilliermondii (strain ATCC 6260 / CBS 566 / DSM 6381 / JCM 1539 / NBRC 10279 / NRRL Y-324)</name>
    <name type="common">Yeast</name>
    <name type="synonym">Candida guilliermondii</name>
    <dbReference type="NCBI Taxonomy" id="294746"/>
    <lineage>
        <taxon>Eukaryota</taxon>
        <taxon>Fungi</taxon>
        <taxon>Dikarya</taxon>
        <taxon>Ascomycota</taxon>
        <taxon>Saccharomycotina</taxon>
        <taxon>Pichiomycetes</taxon>
        <taxon>Debaryomycetaceae</taxon>
        <taxon>Meyerozyma</taxon>
    </lineage>
</organism>
<evidence type="ECO:0000256" key="3">
    <source>
        <dbReference type="ARBA" id="ARBA00023274"/>
    </source>
</evidence>
<dbReference type="GO" id="GO:0005739">
    <property type="term" value="C:mitochondrion"/>
    <property type="evidence" value="ECO:0007669"/>
    <property type="project" value="TreeGrafter"/>
</dbReference>
<protein>
    <recommendedName>
        <fullName evidence="4">Large ribosomal subunit protein uL30m</fullName>
    </recommendedName>
</protein>
<dbReference type="PANTHER" id="PTHR15892">
    <property type="entry name" value="MITOCHONDRIAL RIBOSOMAL PROTEIN L30"/>
    <property type="match status" value="1"/>
</dbReference>
<proteinExistence type="inferred from homology"/>
<dbReference type="InterPro" id="IPR005996">
    <property type="entry name" value="Ribosomal_uL30_bac-type"/>
</dbReference>
<accession>A5DBM4</accession>
<evidence type="ECO:0000313" key="7">
    <source>
        <dbReference type="Proteomes" id="UP000001997"/>
    </source>
</evidence>
<keyword evidence="2" id="KW-0689">Ribosomal protein</keyword>
<comment type="similarity">
    <text evidence="1">Belongs to the universal ribosomal protein uL30 family.</text>
</comment>
<evidence type="ECO:0000313" key="6">
    <source>
        <dbReference type="EMBL" id="EDK36581.1"/>
    </source>
</evidence>
<dbReference type="InterPro" id="IPR036919">
    <property type="entry name" value="Ribo_uL30_ferredoxin-like_sf"/>
</dbReference>
<dbReference type="eggNOG" id="ENOG502S7S3">
    <property type="taxonomic scope" value="Eukaryota"/>
</dbReference>
<keyword evidence="7" id="KW-1185">Reference proteome</keyword>
<evidence type="ECO:0000259" key="5">
    <source>
        <dbReference type="Pfam" id="PF00327"/>
    </source>
</evidence>
<dbReference type="Proteomes" id="UP000001997">
    <property type="component" value="Unassembled WGS sequence"/>
</dbReference>
<dbReference type="PANTHER" id="PTHR15892:SF2">
    <property type="entry name" value="LARGE RIBOSOMAL SUBUNIT PROTEIN UL30M"/>
    <property type="match status" value="1"/>
</dbReference>
<dbReference type="VEuPathDB" id="FungiDB:PGUG_00679"/>
<dbReference type="InterPro" id="IPR016082">
    <property type="entry name" value="Ribosomal_uL30_ferredoxin-like"/>
</dbReference>
<dbReference type="HOGENOM" id="CLU_131047_0_2_1"/>
<gene>
    <name evidence="6" type="ORF">PGUG_00679</name>
</gene>
<evidence type="ECO:0000256" key="4">
    <source>
        <dbReference type="ARBA" id="ARBA00035281"/>
    </source>
</evidence>
<feature type="domain" description="Large ribosomal subunit protein uL30-like ferredoxin-like fold" evidence="5">
    <location>
        <begin position="12"/>
        <end position="62"/>
    </location>
</feature>
<dbReference type="Gene3D" id="3.30.1390.20">
    <property type="entry name" value="Ribosomal protein L30, ferredoxin-like fold domain"/>
    <property type="match status" value="1"/>
</dbReference>
<dbReference type="FunCoup" id="A5DBM4">
    <property type="interactions" value="162"/>
</dbReference>
<dbReference type="SUPFAM" id="SSF55129">
    <property type="entry name" value="Ribosomal protein L30p/L7e"/>
    <property type="match status" value="1"/>
</dbReference>
<dbReference type="InParanoid" id="A5DBM4"/>
<dbReference type="GO" id="GO:0003735">
    <property type="term" value="F:structural constituent of ribosome"/>
    <property type="evidence" value="ECO:0007669"/>
    <property type="project" value="InterPro"/>
</dbReference>
<dbReference type="GO" id="GO:0015934">
    <property type="term" value="C:large ribosomal subunit"/>
    <property type="evidence" value="ECO:0007669"/>
    <property type="project" value="InterPro"/>
</dbReference>
<dbReference type="Pfam" id="PF00327">
    <property type="entry name" value="Ribosomal_L30"/>
    <property type="match status" value="1"/>
</dbReference>
<dbReference type="KEGG" id="pgu:PGUG_00679"/>
<dbReference type="GeneID" id="5129380"/>
<dbReference type="STRING" id="294746.A5DBM4"/>
<dbReference type="AlphaFoldDB" id="A5DBM4"/>
<dbReference type="OMA" id="FHPAEPQ"/>
<keyword evidence="3" id="KW-0687">Ribonucleoprotein</keyword>
<sequence>MSVANAAKQQFYKITQLRSTIGCHPIVRKNITALGLKRRHQIVYQRVSPSTAHRLRTVKELVKIELVDEPKTREEVNKERKFNPGFELLKKGAERTYQ</sequence>
<name>A5DBM4_PICGU</name>
<evidence type="ECO:0000256" key="2">
    <source>
        <dbReference type="ARBA" id="ARBA00022980"/>
    </source>
</evidence>
<evidence type="ECO:0000256" key="1">
    <source>
        <dbReference type="ARBA" id="ARBA00007594"/>
    </source>
</evidence>
<reference evidence="6 7" key="1">
    <citation type="journal article" date="2009" name="Nature">
        <title>Evolution of pathogenicity and sexual reproduction in eight Candida genomes.</title>
        <authorList>
            <person name="Butler G."/>
            <person name="Rasmussen M.D."/>
            <person name="Lin M.F."/>
            <person name="Santos M.A."/>
            <person name="Sakthikumar S."/>
            <person name="Munro C.A."/>
            <person name="Rheinbay E."/>
            <person name="Grabherr M."/>
            <person name="Forche A."/>
            <person name="Reedy J.L."/>
            <person name="Agrafioti I."/>
            <person name="Arnaud M.B."/>
            <person name="Bates S."/>
            <person name="Brown A.J."/>
            <person name="Brunke S."/>
            <person name="Costanzo M.C."/>
            <person name="Fitzpatrick D.A."/>
            <person name="de Groot P.W."/>
            <person name="Harris D."/>
            <person name="Hoyer L.L."/>
            <person name="Hube B."/>
            <person name="Klis F.M."/>
            <person name="Kodira C."/>
            <person name="Lennard N."/>
            <person name="Logue M.E."/>
            <person name="Martin R."/>
            <person name="Neiman A.M."/>
            <person name="Nikolaou E."/>
            <person name="Quail M.A."/>
            <person name="Quinn J."/>
            <person name="Santos M.C."/>
            <person name="Schmitzberger F.F."/>
            <person name="Sherlock G."/>
            <person name="Shah P."/>
            <person name="Silverstein K.A."/>
            <person name="Skrzypek M.S."/>
            <person name="Soll D."/>
            <person name="Staggs R."/>
            <person name="Stansfield I."/>
            <person name="Stumpf M.P."/>
            <person name="Sudbery P.E."/>
            <person name="Srikantha T."/>
            <person name="Zeng Q."/>
            <person name="Berman J."/>
            <person name="Berriman M."/>
            <person name="Heitman J."/>
            <person name="Gow N.A."/>
            <person name="Lorenz M.C."/>
            <person name="Birren B.W."/>
            <person name="Kellis M."/>
            <person name="Cuomo C.A."/>
        </authorList>
    </citation>
    <scope>NUCLEOTIDE SEQUENCE [LARGE SCALE GENOMIC DNA]</scope>
    <source>
        <strain evidence="7">ATCC 6260 / CBS 566 / DSM 6381 / JCM 1539 / NBRC 10279 / NRRL Y-324</strain>
    </source>
</reference>
<dbReference type="RefSeq" id="XP_001487302.1">
    <property type="nucleotide sequence ID" value="XM_001487252.1"/>
</dbReference>
<dbReference type="GO" id="GO:0006412">
    <property type="term" value="P:translation"/>
    <property type="evidence" value="ECO:0007669"/>
    <property type="project" value="InterPro"/>
</dbReference>
<dbReference type="OrthoDB" id="509901at2759"/>
<dbReference type="EMBL" id="CH408155">
    <property type="protein sequence ID" value="EDK36581.1"/>
    <property type="molecule type" value="Genomic_DNA"/>
</dbReference>